<dbReference type="EMBL" id="JACHXU010000025">
    <property type="protein sequence ID" value="MBB3209596.1"/>
    <property type="molecule type" value="Genomic_DNA"/>
</dbReference>
<dbReference type="InterPro" id="IPR001958">
    <property type="entry name" value="Tet-R_TetA/multi-R_MdtG-like"/>
</dbReference>
<keyword evidence="6 7" id="KW-0472">Membrane</keyword>
<evidence type="ECO:0000313" key="10">
    <source>
        <dbReference type="Proteomes" id="UP000536179"/>
    </source>
</evidence>
<dbReference type="AlphaFoldDB" id="A0A7W5E3M4"/>
<evidence type="ECO:0000256" key="2">
    <source>
        <dbReference type="ARBA" id="ARBA00022448"/>
    </source>
</evidence>
<comment type="caution">
    <text evidence="9">The sequence shown here is derived from an EMBL/GenBank/DDBJ whole genome shotgun (WGS) entry which is preliminary data.</text>
</comment>
<keyword evidence="10" id="KW-1185">Reference proteome</keyword>
<accession>A0A7W5E3M4</accession>
<feature type="transmembrane region" description="Helical" evidence="7">
    <location>
        <begin position="53"/>
        <end position="73"/>
    </location>
</feature>
<dbReference type="InterPro" id="IPR011701">
    <property type="entry name" value="MFS"/>
</dbReference>
<dbReference type="GO" id="GO:0005886">
    <property type="term" value="C:plasma membrane"/>
    <property type="evidence" value="ECO:0007669"/>
    <property type="project" value="UniProtKB-SubCell"/>
</dbReference>
<feature type="transmembrane region" description="Helical" evidence="7">
    <location>
        <begin position="259"/>
        <end position="277"/>
    </location>
</feature>
<dbReference type="Pfam" id="PF07690">
    <property type="entry name" value="MFS_1"/>
    <property type="match status" value="1"/>
</dbReference>
<keyword evidence="3" id="KW-1003">Cell membrane</keyword>
<dbReference type="InterPro" id="IPR050171">
    <property type="entry name" value="MFS_Transporters"/>
</dbReference>
<dbReference type="PANTHER" id="PTHR23517">
    <property type="entry name" value="RESISTANCE PROTEIN MDTM, PUTATIVE-RELATED-RELATED"/>
    <property type="match status" value="1"/>
</dbReference>
<feature type="transmembrane region" description="Helical" evidence="7">
    <location>
        <begin position="312"/>
        <end position="336"/>
    </location>
</feature>
<evidence type="ECO:0000256" key="3">
    <source>
        <dbReference type="ARBA" id="ARBA00022475"/>
    </source>
</evidence>
<dbReference type="InterPro" id="IPR036259">
    <property type="entry name" value="MFS_trans_sf"/>
</dbReference>
<keyword evidence="5 7" id="KW-1133">Transmembrane helix</keyword>
<dbReference type="InterPro" id="IPR020846">
    <property type="entry name" value="MFS_dom"/>
</dbReference>
<feature type="transmembrane region" description="Helical" evidence="7">
    <location>
        <begin position="289"/>
        <end position="306"/>
    </location>
</feature>
<evidence type="ECO:0000259" key="8">
    <source>
        <dbReference type="PROSITE" id="PS50850"/>
    </source>
</evidence>
<dbReference type="PROSITE" id="PS50850">
    <property type="entry name" value="MFS"/>
    <property type="match status" value="1"/>
</dbReference>
<comment type="subcellular location">
    <subcellularLocation>
        <location evidence="1">Cell membrane</location>
        <topology evidence="1">Multi-pass membrane protein</topology>
    </subcellularLocation>
</comment>
<feature type="transmembrane region" description="Helical" evidence="7">
    <location>
        <begin position="376"/>
        <end position="395"/>
    </location>
</feature>
<evidence type="ECO:0000256" key="6">
    <source>
        <dbReference type="ARBA" id="ARBA00023136"/>
    </source>
</evidence>
<protein>
    <submittedName>
        <fullName evidence="9">MFS family permease</fullName>
    </submittedName>
</protein>
<dbReference type="PANTHER" id="PTHR23517:SF2">
    <property type="entry name" value="MULTIDRUG RESISTANCE PROTEIN MDTH"/>
    <property type="match status" value="1"/>
</dbReference>
<dbReference type="RefSeq" id="WP_184308327.1">
    <property type="nucleotide sequence ID" value="NZ_JACHXU010000025.1"/>
</dbReference>
<evidence type="ECO:0000256" key="5">
    <source>
        <dbReference type="ARBA" id="ARBA00022989"/>
    </source>
</evidence>
<feature type="transmembrane region" description="Helical" evidence="7">
    <location>
        <begin position="348"/>
        <end position="370"/>
    </location>
</feature>
<feature type="transmembrane region" description="Helical" evidence="7">
    <location>
        <begin position="20"/>
        <end position="41"/>
    </location>
</feature>
<feature type="transmembrane region" description="Helical" evidence="7">
    <location>
        <begin position="148"/>
        <end position="165"/>
    </location>
</feature>
<keyword evidence="2" id="KW-0813">Transport</keyword>
<evidence type="ECO:0000256" key="1">
    <source>
        <dbReference type="ARBA" id="ARBA00004651"/>
    </source>
</evidence>
<sequence length="437" mass="48252">MKSVIRRYRRSFEGLPRSAWILALVMLVNRSGAMVLAFLSIYLSQELGWGERFAGYAIATYGLGACVGSFTGGRLAGRFGAYRVQQTSLVSTAIGFIVLSQMDSKASVLVTLFLVSIAAESLRPANVTAIAESVPTQLHRRAFALNRLALNLGFTLGPAMGGFLAQYSYTWLFFSDALFCLLAFGLLTGMHHAEHRRNSVGTSSSLAERAINESGELASTRQLLCFVAASFAMFLVFFQLMSTHPIFLRNEYGMVEWQIGLLFSINTLIIVATEMVLVESLQRFSDLRIIAVGAFLSCEGFAVLSFGSSYHFAVVAVLVWTVGEMIAMPTMLAYVSRSSPVDLRAKRIGTYSTTVSLGFVIAPLLGAWCYGIHPRLIWWIAGAMGPVVLIAFWRLDAWSTRAVHAFVRRPQWHDMSIEDARQRSIRDSGIERVEPFA</sequence>
<feature type="transmembrane region" description="Helical" evidence="7">
    <location>
        <begin position="223"/>
        <end position="247"/>
    </location>
</feature>
<proteinExistence type="predicted"/>
<reference evidence="9 10" key="1">
    <citation type="submission" date="2020-08" db="EMBL/GenBank/DDBJ databases">
        <title>Genomic Encyclopedia of Type Strains, Phase III (KMG-III): the genomes of soil and plant-associated and newly described type strains.</title>
        <authorList>
            <person name="Whitman W."/>
        </authorList>
    </citation>
    <scope>NUCLEOTIDE SEQUENCE [LARGE SCALE GENOMIC DNA]</scope>
    <source>
        <strain evidence="9 10">CECT 8075</strain>
    </source>
</reference>
<evidence type="ECO:0000313" key="9">
    <source>
        <dbReference type="EMBL" id="MBB3209596.1"/>
    </source>
</evidence>
<keyword evidence="4 7" id="KW-0812">Transmembrane</keyword>
<gene>
    <name evidence="9" type="ORF">FHS27_005436</name>
</gene>
<dbReference type="Proteomes" id="UP000536179">
    <property type="component" value="Unassembled WGS sequence"/>
</dbReference>
<name>A0A7W5E3M4_9BACT</name>
<evidence type="ECO:0000256" key="7">
    <source>
        <dbReference type="SAM" id="Phobius"/>
    </source>
</evidence>
<evidence type="ECO:0000256" key="4">
    <source>
        <dbReference type="ARBA" id="ARBA00022692"/>
    </source>
</evidence>
<dbReference type="SUPFAM" id="SSF103473">
    <property type="entry name" value="MFS general substrate transporter"/>
    <property type="match status" value="1"/>
</dbReference>
<organism evidence="9 10">
    <name type="scientific">Aporhodopirellula rubra</name>
    <dbReference type="NCBI Taxonomy" id="980271"/>
    <lineage>
        <taxon>Bacteria</taxon>
        <taxon>Pseudomonadati</taxon>
        <taxon>Planctomycetota</taxon>
        <taxon>Planctomycetia</taxon>
        <taxon>Pirellulales</taxon>
        <taxon>Pirellulaceae</taxon>
        <taxon>Aporhodopirellula</taxon>
    </lineage>
</organism>
<dbReference type="Gene3D" id="1.20.1250.20">
    <property type="entry name" value="MFS general substrate transporter like domains"/>
    <property type="match status" value="1"/>
</dbReference>
<dbReference type="GO" id="GO:0022857">
    <property type="term" value="F:transmembrane transporter activity"/>
    <property type="evidence" value="ECO:0007669"/>
    <property type="project" value="InterPro"/>
</dbReference>
<feature type="domain" description="Major facilitator superfamily (MFS) profile" evidence="8">
    <location>
        <begin position="18"/>
        <end position="400"/>
    </location>
</feature>
<feature type="transmembrane region" description="Helical" evidence="7">
    <location>
        <begin position="171"/>
        <end position="189"/>
    </location>
</feature>
<dbReference type="PRINTS" id="PR01035">
    <property type="entry name" value="TCRTETA"/>
</dbReference>